<feature type="signal peptide" evidence="2">
    <location>
        <begin position="1"/>
        <end position="19"/>
    </location>
</feature>
<dbReference type="EMBL" id="JBJQND010000002">
    <property type="protein sequence ID" value="KAL3884523.1"/>
    <property type="molecule type" value="Genomic_DNA"/>
</dbReference>
<reference evidence="3 4" key="1">
    <citation type="submission" date="2024-11" db="EMBL/GenBank/DDBJ databases">
        <title>Chromosome-level genome assembly of the freshwater bivalve Anodonta woodiana.</title>
        <authorList>
            <person name="Chen X."/>
        </authorList>
    </citation>
    <scope>NUCLEOTIDE SEQUENCE [LARGE SCALE GENOMIC DNA]</scope>
    <source>
        <strain evidence="3">MN2024</strain>
        <tissue evidence="3">Gills</tissue>
    </source>
</reference>
<keyword evidence="1" id="KW-0812">Transmembrane</keyword>
<organism evidence="3 4">
    <name type="scientific">Sinanodonta woodiana</name>
    <name type="common">Chinese pond mussel</name>
    <name type="synonym">Anodonta woodiana</name>
    <dbReference type="NCBI Taxonomy" id="1069815"/>
    <lineage>
        <taxon>Eukaryota</taxon>
        <taxon>Metazoa</taxon>
        <taxon>Spiralia</taxon>
        <taxon>Lophotrochozoa</taxon>
        <taxon>Mollusca</taxon>
        <taxon>Bivalvia</taxon>
        <taxon>Autobranchia</taxon>
        <taxon>Heteroconchia</taxon>
        <taxon>Palaeoheterodonta</taxon>
        <taxon>Unionida</taxon>
        <taxon>Unionoidea</taxon>
        <taxon>Unionidae</taxon>
        <taxon>Unioninae</taxon>
        <taxon>Sinanodonta</taxon>
    </lineage>
</organism>
<protein>
    <submittedName>
        <fullName evidence="3">Uncharacterized protein</fullName>
    </submittedName>
</protein>
<sequence length="756" mass="85456">MATIIRIYVFLLLIGIADTTEWRPGTFVTGENVTVCMDRLQIKGTHILQINFAGFISKQHVSNVLLYNPLNTTFDQLSVNSNYTGRIEKFETNQSSLSFLLLNVKIMESGMYTVTTMEGSVVKGNTSILVARQRILGQLGDSMNITFMCNKANISSIQIEMFVPKASYRVVIYDLTQANCTVLGTQFINRIENCILSGTKFSFTIKKITWLEIGTYAALDDRKFLLDSLFVVIEDTKTSSVETSNGYVTLPSTVNEPTDSSMFATEQGRRFISQDGELGTHVLLCNNKNMYLVKTDIILTNITSHVGVANVTHGNCTLLMQRYTARITGCPFSANNLSYTFREVSWLHGVKSTAYNDSEFRLDSVFINIQSAILETRNQYQTSSSGAMFDQDPVSSNDMPELLIFSAVVVFVVAACLAMIAVWMIRRRKVPTTTTNEIKYTNSRASTTQSSGNLYKNTNQAIHPEETRLVSGTSDNVVNQTNLNKGQVNDRLKEENRIHRRFECADSSTRTTRNFQIDSLAHLYDYIPEHHDHCWPYESKLRSSPNSTGVIPFEYDYVVQHSFMTLRPPALDPLVTRKSTFGGTRNNSISWYKGLNIKTASILNPLTSYAEISTERHIENNCTISSSEQGSSYLMNQSAPSHYFELECIRATGTRNSLSSLRYGEGQNWSSVENLKSTNFVKKPGFSELRDTSIHQIVAPDLNYDLPRCHFDHPCSKDRRHRKRQSLDGMLAIASVRWSRRRSTRSCMKNDWYDSL</sequence>
<keyword evidence="4" id="KW-1185">Reference proteome</keyword>
<comment type="caution">
    <text evidence="3">The sequence shown here is derived from an EMBL/GenBank/DDBJ whole genome shotgun (WGS) entry which is preliminary data.</text>
</comment>
<proteinExistence type="predicted"/>
<feature type="chain" id="PRO_5044816949" evidence="2">
    <location>
        <begin position="20"/>
        <end position="756"/>
    </location>
</feature>
<keyword evidence="2" id="KW-0732">Signal</keyword>
<name>A0ABD3XGH0_SINWO</name>
<accession>A0ABD3XGH0</accession>
<evidence type="ECO:0000313" key="3">
    <source>
        <dbReference type="EMBL" id="KAL3884523.1"/>
    </source>
</evidence>
<dbReference type="Proteomes" id="UP001634394">
    <property type="component" value="Unassembled WGS sequence"/>
</dbReference>
<keyword evidence="1" id="KW-1133">Transmembrane helix</keyword>
<evidence type="ECO:0000313" key="4">
    <source>
        <dbReference type="Proteomes" id="UP001634394"/>
    </source>
</evidence>
<keyword evidence="1" id="KW-0472">Membrane</keyword>
<evidence type="ECO:0000256" key="2">
    <source>
        <dbReference type="SAM" id="SignalP"/>
    </source>
</evidence>
<evidence type="ECO:0000256" key="1">
    <source>
        <dbReference type="SAM" id="Phobius"/>
    </source>
</evidence>
<gene>
    <name evidence="3" type="ORF">ACJMK2_024657</name>
</gene>
<dbReference type="AlphaFoldDB" id="A0ABD3XGH0"/>
<feature type="transmembrane region" description="Helical" evidence="1">
    <location>
        <begin position="402"/>
        <end position="425"/>
    </location>
</feature>